<dbReference type="InterPro" id="IPR023380">
    <property type="entry name" value="DsbB-like_sf"/>
</dbReference>
<sequence length="151" mass="16386">MNTPKHSDSPENPVSVGWALAFAAWLIAAVSTLGSLFLGEVMGHTPCVLCWYQRIAMYPLVLILPAGLFPFDPRVVRYALPLAMLGECLALYHLALVAGWIPEALKPCQQGVPCSDAQSLWFGFVSIPLLSAMSFSLIAALLLATHFKESK</sequence>
<comment type="similarity">
    <text evidence="2">Belongs to the DsbB family. BdbC subfamily.</text>
</comment>
<evidence type="ECO:0000256" key="2">
    <source>
        <dbReference type="ARBA" id="ARBA00007602"/>
    </source>
</evidence>
<name>A0A1G7YGS3_9RHOO</name>
<evidence type="ECO:0000256" key="12">
    <source>
        <dbReference type="SAM" id="Phobius"/>
    </source>
</evidence>
<dbReference type="OrthoDB" id="158402at2"/>
<feature type="transmembrane region" description="Helical" evidence="12">
    <location>
        <begin position="121"/>
        <end position="144"/>
    </location>
</feature>
<keyword evidence="11" id="KW-0676">Redox-active center</keyword>
<dbReference type="PANTHER" id="PTHR43469">
    <property type="entry name" value="DISULFIDE FORMATION PROTEIN-RELATED"/>
    <property type="match status" value="1"/>
</dbReference>
<dbReference type="Gene3D" id="1.20.1550.10">
    <property type="entry name" value="DsbB-like"/>
    <property type="match status" value="1"/>
</dbReference>
<dbReference type="GO" id="GO:0006457">
    <property type="term" value="P:protein folding"/>
    <property type="evidence" value="ECO:0007669"/>
    <property type="project" value="InterPro"/>
</dbReference>
<keyword evidence="4 12" id="KW-0812">Transmembrane</keyword>
<keyword evidence="5" id="KW-0249">Electron transport</keyword>
<protein>
    <submittedName>
        <fullName evidence="13">Disulfide bond formation protein DsbB</fullName>
    </submittedName>
</protein>
<gene>
    <name evidence="13" type="ORF">SAMN05660652_01003</name>
</gene>
<dbReference type="STRING" id="83767.SAMN05660652_01003"/>
<evidence type="ECO:0000256" key="11">
    <source>
        <dbReference type="ARBA" id="ARBA00023284"/>
    </source>
</evidence>
<reference evidence="13 14" key="1">
    <citation type="submission" date="2016-10" db="EMBL/GenBank/DDBJ databases">
        <authorList>
            <person name="de Groot N.N."/>
        </authorList>
    </citation>
    <scope>NUCLEOTIDE SEQUENCE [LARGE SCALE GENOMIC DNA]</scope>
    <source>
        <strain evidence="13 14">DSM 5885</strain>
    </source>
</reference>
<keyword evidence="9" id="KW-1015">Disulfide bond</keyword>
<dbReference type="PANTHER" id="PTHR43469:SF1">
    <property type="entry name" value="SPBETA PROPHAGE-DERIVED DISULFIDE BOND FORMATION PROTEIN B"/>
    <property type="match status" value="1"/>
</dbReference>
<dbReference type="GO" id="GO:0015035">
    <property type="term" value="F:protein-disulfide reductase activity"/>
    <property type="evidence" value="ECO:0007669"/>
    <property type="project" value="InterPro"/>
</dbReference>
<evidence type="ECO:0000313" key="14">
    <source>
        <dbReference type="Proteomes" id="UP000198607"/>
    </source>
</evidence>
<evidence type="ECO:0000313" key="13">
    <source>
        <dbReference type="EMBL" id="SDG95748.1"/>
    </source>
</evidence>
<evidence type="ECO:0000256" key="1">
    <source>
        <dbReference type="ARBA" id="ARBA00004141"/>
    </source>
</evidence>
<dbReference type="EMBL" id="FNCY01000002">
    <property type="protein sequence ID" value="SDG95748.1"/>
    <property type="molecule type" value="Genomic_DNA"/>
</dbReference>
<organism evidence="13 14">
    <name type="scientific">Propionivibrio dicarboxylicus</name>
    <dbReference type="NCBI Taxonomy" id="83767"/>
    <lineage>
        <taxon>Bacteria</taxon>
        <taxon>Pseudomonadati</taxon>
        <taxon>Pseudomonadota</taxon>
        <taxon>Betaproteobacteria</taxon>
        <taxon>Rhodocyclales</taxon>
        <taxon>Rhodocyclaceae</taxon>
        <taxon>Propionivibrio</taxon>
    </lineage>
</organism>
<evidence type="ECO:0000256" key="5">
    <source>
        <dbReference type="ARBA" id="ARBA00022982"/>
    </source>
</evidence>
<dbReference type="GO" id="GO:0016020">
    <property type="term" value="C:membrane"/>
    <property type="evidence" value="ECO:0007669"/>
    <property type="project" value="UniProtKB-SubCell"/>
</dbReference>
<keyword evidence="14" id="KW-1185">Reference proteome</keyword>
<keyword evidence="3" id="KW-0813">Transport</keyword>
<accession>A0A1G7YGS3</accession>
<evidence type="ECO:0000256" key="8">
    <source>
        <dbReference type="ARBA" id="ARBA00023136"/>
    </source>
</evidence>
<dbReference type="InterPro" id="IPR003752">
    <property type="entry name" value="DiS_bond_form_DsbB/BdbC"/>
</dbReference>
<keyword evidence="10" id="KW-0143">Chaperone</keyword>
<dbReference type="InterPro" id="IPR012187">
    <property type="entry name" value="Disulphide_bond_form_BdbC"/>
</dbReference>
<dbReference type="RefSeq" id="WP_091934605.1">
    <property type="nucleotide sequence ID" value="NZ_FNCY01000002.1"/>
</dbReference>
<keyword evidence="7" id="KW-0560">Oxidoreductase</keyword>
<keyword evidence="8 12" id="KW-0472">Membrane</keyword>
<evidence type="ECO:0000256" key="6">
    <source>
        <dbReference type="ARBA" id="ARBA00022989"/>
    </source>
</evidence>
<keyword evidence="6 12" id="KW-1133">Transmembrane helix</keyword>
<evidence type="ECO:0000256" key="3">
    <source>
        <dbReference type="ARBA" id="ARBA00022448"/>
    </source>
</evidence>
<proteinExistence type="inferred from homology"/>
<feature type="transmembrane region" description="Helical" evidence="12">
    <location>
        <begin position="51"/>
        <end position="71"/>
    </location>
</feature>
<evidence type="ECO:0000256" key="9">
    <source>
        <dbReference type="ARBA" id="ARBA00023157"/>
    </source>
</evidence>
<dbReference type="PIRSF" id="PIRSF036659">
    <property type="entry name" value="BdbC"/>
    <property type="match status" value="1"/>
</dbReference>
<feature type="transmembrane region" description="Helical" evidence="12">
    <location>
        <begin position="78"/>
        <end position="101"/>
    </location>
</feature>
<dbReference type="SUPFAM" id="SSF158442">
    <property type="entry name" value="DsbB-like"/>
    <property type="match status" value="1"/>
</dbReference>
<evidence type="ECO:0000256" key="10">
    <source>
        <dbReference type="ARBA" id="ARBA00023186"/>
    </source>
</evidence>
<evidence type="ECO:0000256" key="7">
    <source>
        <dbReference type="ARBA" id="ARBA00023002"/>
    </source>
</evidence>
<comment type="subcellular location">
    <subcellularLocation>
        <location evidence="1">Membrane</location>
        <topology evidence="1">Multi-pass membrane protein</topology>
    </subcellularLocation>
</comment>
<feature type="transmembrane region" description="Helical" evidence="12">
    <location>
        <begin position="16"/>
        <end position="39"/>
    </location>
</feature>
<dbReference type="AlphaFoldDB" id="A0A1G7YGS3"/>
<dbReference type="Proteomes" id="UP000198607">
    <property type="component" value="Unassembled WGS sequence"/>
</dbReference>
<dbReference type="Pfam" id="PF02600">
    <property type="entry name" value="DsbB"/>
    <property type="match status" value="1"/>
</dbReference>
<evidence type="ECO:0000256" key="4">
    <source>
        <dbReference type="ARBA" id="ARBA00022692"/>
    </source>
</evidence>